<dbReference type="EMBL" id="DXEZ01000039">
    <property type="protein sequence ID" value="HIX53663.1"/>
    <property type="molecule type" value="Genomic_DNA"/>
</dbReference>
<dbReference type="InterPro" id="IPR032774">
    <property type="entry name" value="WG_beta_rep"/>
</dbReference>
<name>A0A9D2AXM5_9SPHI</name>
<organism evidence="1 2">
    <name type="scientific">Candidatus Sphingobacterium stercoripullorum</name>
    <dbReference type="NCBI Taxonomy" id="2838759"/>
    <lineage>
        <taxon>Bacteria</taxon>
        <taxon>Pseudomonadati</taxon>
        <taxon>Bacteroidota</taxon>
        <taxon>Sphingobacteriia</taxon>
        <taxon>Sphingobacteriales</taxon>
        <taxon>Sphingobacteriaceae</taxon>
        <taxon>Sphingobacterium</taxon>
    </lineage>
</organism>
<evidence type="ECO:0000313" key="2">
    <source>
        <dbReference type="Proteomes" id="UP000824156"/>
    </source>
</evidence>
<accession>A0A9D2AXM5</accession>
<proteinExistence type="predicted"/>
<feature type="non-terminal residue" evidence="1">
    <location>
        <position position="1"/>
    </location>
</feature>
<reference evidence="1" key="1">
    <citation type="journal article" date="2021" name="PeerJ">
        <title>Extensive microbial diversity within the chicken gut microbiome revealed by metagenomics and culture.</title>
        <authorList>
            <person name="Gilroy R."/>
            <person name="Ravi A."/>
            <person name="Getino M."/>
            <person name="Pursley I."/>
            <person name="Horton D.L."/>
            <person name="Alikhan N.F."/>
            <person name="Baker D."/>
            <person name="Gharbi K."/>
            <person name="Hall N."/>
            <person name="Watson M."/>
            <person name="Adriaenssens E.M."/>
            <person name="Foster-Nyarko E."/>
            <person name="Jarju S."/>
            <person name="Secka A."/>
            <person name="Antonio M."/>
            <person name="Oren A."/>
            <person name="Chaudhuri R.R."/>
            <person name="La Ragione R."/>
            <person name="Hildebrand F."/>
            <person name="Pallen M.J."/>
        </authorList>
    </citation>
    <scope>NUCLEOTIDE SEQUENCE</scope>
    <source>
        <strain evidence="1">1719</strain>
    </source>
</reference>
<dbReference type="Proteomes" id="UP000824156">
    <property type="component" value="Unassembled WGS sequence"/>
</dbReference>
<reference evidence="1" key="2">
    <citation type="submission" date="2021-04" db="EMBL/GenBank/DDBJ databases">
        <authorList>
            <person name="Gilroy R."/>
        </authorList>
    </citation>
    <scope>NUCLEOTIDE SEQUENCE</scope>
    <source>
        <strain evidence="1">1719</strain>
    </source>
</reference>
<protein>
    <submittedName>
        <fullName evidence="1">WG repeat-containing protein</fullName>
    </submittedName>
</protein>
<evidence type="ECO:0000313" key="1">
    <source>
        <dbReference type="EMBL" id="HIX53663.1"/>
    </source>
</evidence>
<gene>
    <name evidence="1" type="ORF">H9853_01450</name>
</gene>
<sequence>HGNRSEWKFTRQLLAVGQDFTMGVINTEGEVIVPYEYSKAEVLANGYLRLVKEVSESKCNLYFADNKGKLIHKDSFSQHPYCGDYEGDPLVHNLLVTSAIDGDGETVYGLMDLKGNECAKPQYTNLQMRGNNGFIAQVKSLVEDDYMFTVGLLNNKGEEIIPSVFESVIFDVYEPLAGGDTIPVKLGEYYFYIDKQGQVLPFISRELGDGFW</sequence>
<dbReference type="Pfam" id="PF14903">
    <property type="entry name" value="WG_beta_rep"/>
    <property type="match status" value="2"/>
</dbReference>
<comment type="caution">
    <text evidence="1">The sequence shown here is derived from an EMBL/GenBank/DDBJ whole genome shotgun (WGS) entry which is preliminary data.</text>
</comment>
<dbReference type="AlphaFoldDB" id="A0A9D2AXM5"/>